<proteinExistence type="predicted"/>
<protein>
    <submittedName>
        <fullName evidence="1">Uncharacterized protein</fullName>
    </submittedName>
</protein>
<sequence length="82" mass="9158">MSRTYILLLGFVEEHFVQMIVGTSASVEQDVLTFSTADVVSCDNRKALQLANMPLTVVGTIPLVWYRNWRIPGKLVACNNQS</sequence>
<comment type="caution">
    <text evidence="1">The sequence shown here is derived from an EMBL/GenBank/DDBJ whole genome shotgun (WGS) entry which is preliminary data.</text>
</comment>
<dbReference type="Proteomes" id="UP000228495">
    <property type="component" value="Unassembled WGS sequence"/>
</dbReference>
<gene>
    <name evidence="1" type="ORF">COX05_04065</name>
</gene>
<name>A0A2H0BGW8_UNCKA</name>
<reference evidence="1 2" key="1">
    <citation type="submission" date="2017-09" db="EMBL/GenBank/DDBJ databases">
        <title>Depth-based differentiation of microbial function through sediment-hosted aquifers and enrichment of novel symbionts in the deep terrestrial subsurface.</title>
        <authorList>
            <person name="Probst A.J."/>
            <person name="Ladd B."/>
            <person name="Jarett J.K."/>
            <person name="Geller-Mcgrath D.E."/>
            <person name="Sieber C.M."/>
            <person name="Emerson J.B."/>
            <person name="Anantharaman K."/>
            <person name="Thomas B.C."/>
            <person name="Malmstrom R."/>
            <person name="Stieglmeier M."/>
            <person name="Klingl A."/>
            <person name="Woyke T."/>
            <person name="Ryan C.M."/>
            <person name="Banfield J.F."/>
        </authorList>
    </citation>
    <scope>NUCLEOTIDE SEQUENCE [LARGE SCALE GENOMIC DNA]</scope>
    <source>
        <strain evidence="1">CG22_combo_CG10-13_8_21_14_all_39_12</strain>
    </source>
</reference>
<dbReference type="EMBL" id="PCSU01000069">
    <property type="protein sequence ID" value="PIP56250.1"/>
    <property type="molecule type" value="Genomic_DNA"/>
</dbReference>
<evidence type="ECO:0000313" key="1">
    <source>
        <dbReference type="EMBL" id="PIP56250.1"/>
    </source>
</evidence>
<dbReference type="AlphaFoldDB" id="A0A2H0BGW8"/>
<evidence type="ECO:0000313" key="2">
    <source>
        <dbReference type="Proteomes" id="UP000228495"/>
    </source>
</evidence>
<organism evidence="1 2">
    <name type="scientific">candidate division WWE3 bacterium CG22_combo_CG10-13_8_21_14_all_39_12</name>
    <dbReference type="NCBI Taxonomy" id="1975094"/>
    <lineage>
        <taxon>Bacteria</taxon>
        <taxon>Katanobacteria</taxon>
    </lineage>
</organism>
<accession>A0A2H0BGW8</accession>